<dbReference type="EMBL" id="KV454478">
    <property type="protein sequence ID" value="ODV62023.1"/>
    <property type="molecule type" value="Genomic_DNA"/>
</dbReference>
<feature type="domain" description="Cyclic nucleotide-binding" evidence="16">
    <location>
        <begin position="674"/>
        <end position="772"/>
    </location>
</feature>
<dbReference type="GO" id="GO:0005789">
    <property type="term" value="C:endoplasmic reticulum membrane"/>
    <property type="evidence" value="ECO:0007669"/>
    <property type="project" value="UniProtKB-SubCell"/>
</dbReference>
<dbReference type="FunCoup" id="A0A1D2VK99">
    <property type="interactions" value="110"/>
</dbReference>
<feature type="compositionally biased region" description="Basic and acidic residues" evidence="15">
    <location>
        <begin position="185"/>
        <end position="199"/>
    </location>
</feature>
<comment type="subcellular location">
    <subcellularLocation>
        <location evidence="1 14">Endoplasmic reticulum membrane</location>
    </subcellularLocation>
</comment>
<dbReference type="CDD" id="cd00038">
    <property type="entry name" value="CAP_ED"/>
    <property type="match status" value="2"/>
</dbReference>
<evidence type="ECO:0000313" key="18">
    <source>
        <dbReference type="EMBL" id="ODV62023.1"/>
    </source>
</evidence>
<dbReference type="PROSITE" id="PS50042">
    <property type="entry name" value="CNMP_BINDING_3"/>
    <property type="match status" value="2"/>
</dbReference>
<keyword evidence="10 14" id="KW-1133">Transmembrane helix</keyword>
<dbReference type="InterPro" id="IPR000595">
    <property type="entry name" value="cNMP-bd_dom"/>
</dbReference>
<dbReference type="PANTHER" id="PTHR14226:SF29">
    <property type="entry name" value="NEUROPATHY TARGET ESTERASE SWS"/>
    <property type="match status" value="1"/>
</dbReference>
<evidence type="ECO:0000259" key="17">
    <source>
        <dbReference type="PROSITE" id="PS51635"/>
    </source>
</evidence>
<feature type="compositionally biased region" description="Low complexity" evidence="15">
    <location>
        <begin position="164"/>
        <end position="175"/>
    </location>
</feature>
<feature type="transmembrane region" description="Helical" evidence="14">
    <location>
        <begin position="12"/>
        <end position="30"/>
    </location>
</feature>
<dbReference type="Pfam" id="PF01734">
    <property type="entry name" value="Patatin"/>
    <property type="match status" value="1"/>
</dbReference>
<feature type="domain" description="PNPLA" evidence="17">
    <location>
        <begin position="1037"/>
        <end position="1201"/>
    </location>
</feature>
<organism evidence="18 19">
    <name type="scientific">Ascoidea rubescens DSM 1968</name>
    <dbReference type="NCBI Taxonomy" id="1344418"/>
    <lineage>
        <taxon>Eukaryota</taxon>
        <taxon>Fungi</taxon>
        <taxon>Dikarya</taxon>
        <taxon>Ascomycota</taxon>
        <taxon>Saccharomycotina</taxon>
        <taxon>Saccharomycetes</taxon>
        <taxon>Ascoideaceae</taxon>
        <taxon>Ascoidea</taxon>
    </lineage>
</organism>
<comment type="catalytic activity">
    <reaction evidence="14">
        <text>a 1-acyl-sn-glycero-3-phosphocholine + H2O = sn-glycerol 3-phosphocholine + a fatty acid + H(+)</text>
        <dbReference type="Rhea" id="RHEA:15177"/>
        <dbReference type="ChEBI" id="CHEBI:15377"/>
        <dbReference type="ChEBI" id="CHEBI:15378"/>
        <dbReference type="ChEBI" id="CHEBI:16870"/>
        <dbReference type="ChEBI" id="CHEBI:28868"/>
        <dbReference type="ChEBI" id="CHEBI:58168"/>
        <dbReference type="EC" id="3.1.1.5"/>
    </reaction>
</comment>
<feature type="short sequence motif" description="GXGXXG" evidence="13">
    <location>
        <begin position="1041"/>
        <end position="1046"/>
    </location>
</feature>
<dbReference type="GO" id="GO:0071071">
    <property type="term" value="P:regulation of phospholipid biosynthetic process"/>
    <property type="evidence" value="ECO:0007669"/>
    <property type="project" value="EnsemblFungi"/>
</dbReference>
<feature type="active site" description="Proton acceptor" evidence="13">
    <location>
        <position position="1188"/>
    </location>
</feature>
<reference evidence="19" key="1">
    <citation type="submission" date="2016-05" db="EMBL/GenBank/DDBJ databases">
        <title>Comparative genomics of biotechnologically important yeasts.</title>
        <authorList>
            <consortium name="DOE Joint Genome Institute"/>
            <person name="Riley R."/>
            <person name="Haridas S."/>
            <person name="Wolfe K.H."/>
            <person name="Lopes M.R."/>
            <person name="Hittinger C.T."/>
            <person name="Goker M."/>
            <person name="Salamov A."/>
            <person name="Wisecaver J."/>
            <person name="Long T.M."/>
            <person name="Aerts A.L."/>
            <person name="Barry K."/>
            <person name="Choi C."/>
            <person name="Clum A."/>
            <person name="Coughlan A.Y."/>
            <person name="Deshpande S."/>
            <person name="Douglass A.P."/>
            <person name="Hanson S.J."/>
            <person name="Klenk H.-P."/>
            <person name="Labutti K."/>
            <person name="Lapidus A."/>
            <person name="Lindquist E."/>
            <person name="Lipzen A."/>
            <person name="Meier-Kolthoff J.P."/>
            <person name="Ohm R.A."/>
            <person name="Otillar R.P."/>
            <person name="Pangilinan J."/>
            <person name="Peng Y."/>
            <person name="Rokas A."/>
            <person name="Rosa C.A."/>
            <person name="Scheuner C."/>
            <person name="Sibirny A.A."/>
            <person name="Slot J.C."/>
            <person name="Stielow J.B."/>
            <person name="Sun H."/>
            <person name="Kurtzman C.P."/>
            <person name="Blackwell M."/>
            <person name="Grigoriev I.V."/>
            <person name="Jeffries T.W."/>
        </authorList>
    </citation>
    <scope>NUCLEOTIDE SEQUENCE [LARGE SCALE GENOMIC DNA]</scope>
    <source>
        <strain evidence="19">DSM 1968</strain>
    </source>
</reference>
<dbReference type="GO" id="GO:0004622">
    <property type="term" value="F:phosphatidylcholine lysophospholipase activity"/>
    <property type="evidence" value="ECO:0007669"/>
    <property type="project" value="UniProtKB-EC"/>
</dbReference>
<evidence type="ECO:0000256" key="6">
    <source>
        <dbReference type="ARBA" id="ARBA00022737"/>
    </source>
</evidence>
<dbReference type="Gene3D" id="3.40.1090.10">
    <property type="entry name" value="Cytosolic phospholipase A2 catalytic domain"/>
    <property type="match status" value="2"/>
</dbReference>
<dbReference type="PROSITE" id="PS01237">
    <property type="entry name" value="UPF0028"/>
    <property type="match status" value="1"/>
</dbReference>
<feature type="short sequence motif" description="DGA/G" evidence="13">
    <location>
        <begin position="1188"/>
        <end position="1190"/>
    </location>
</feature>
<dbReference type="Pfam" id="PF00027">
    <property type="entry name" value="cNMP_binding"/>
    <property type="match status" value="2"/>
</dbReference>
<feature type="active site" description="Nucleophile" evidence="13">
    <location>
        <position position="1070"/>
    </location>
</feature>
<keyword evidence="7 13" id="KW-0378">Hydrolase</keyword>
<name>A0A1D2VK99_9ASCO</name>
<keyword evidence="11 13" id="KW-0443">Lipid metabolism</keyword>
<evidence type="ECO:0000256" key="7">
    <source>
        <dbReference type="ARBA" id="ARBA00022801"/>
    </source>
</evidence>
<evidence type="ECO:0000256" key="15">
    <source>
        <dbReference type="SAM" id="MobiDB-lite"/>
    </source>
</evidence>
<dbReference type="SUPFAM" id="SSF51206">
    <property type="entry name" value="cAMP-binding domain-like"/>
    <property type="match status" value="3"/>
</dbReference>
<dbReference type="InterPro" id="IPR056556">
    <property type="entry name" value="NTE1_P-loop_dom"/>
</dbReference>
<comment type="similarity">
    <text evidence="2 14">Belongs to the NTE family.</text>
</comment>
<dbReference type="InterPro" id="IPR014710">
    <property type="entry name" value="RmlC-like_jellyroll"/>
</dbReference>
<dbReference type="FunFam" id="3.40.1090.10:FF:000007">
    <property type="entry name" value="Lysophospholipase NTE1"/>
    <property type="match status" value="1"/>
</dbReference>
<dbReference type="GO" id="GO:0034638">
    <property type="term" value="P:phosphatidylcholine catabolic process"/>
    <property type="evidence" value="ECO:0007669"/>
    <property type="project" value="EnsemblFungi"/>
</dbReference>
<evidence type="ECO:0000256" key="13">
    <source>
        <dbReference type="PROSITE-ProRule" id="PRU01161"/>
    </source>
</evidence>
<proteinExistence type="inferred from homology"/>
<dbReference type="STRING" id="1344418.A0A1D2VK99"/>
<keyword evidence="6" id="KW-0677">Repeat</keyword>
<dbReference type="OrthoDB" id="421051at2759"/>
<keyword evidence="12 14" id="KW-0472">Membrane</keyword>
<evidence type="ECO:0000256" key="10">
    <source>
        <dbReference type="ARBA" id="ARBA00022989"/>
    </source>
</evidence>
<dbReference type="InterPro" id="IPR016035">
    <property type="entry name" value="Acyl_Trfase/lysoPLipase"/>
</dbReference>
<sequence>MLSRNVSITLPFTYLLIFLFFFAALVYSVVRYKYLTAYSKFNSDIDLGSDSFDNNQNQEKFKKDYRNKNKNKNKNLDAILFNPKDLFEEKNSQFSSYLDEFLYAIKIFGYLEKPVFHELTKSMRTQKLDQNEVLFLDNSIGFSIVVEGTIQVFSKVDNNNNNNNNINNDNSISSNDDNDPNSFDGLRDNFDPDNNKNHNFDNNYNTNDDSYVLNNQKYQLLNNVKSGAPLSSLISVLSLFTGDNNDFISKSSNFQLNQSNNLNQLNNSNNDSINPNQFQNNQQNLILPNIIAKASTDVTIAIIPADSFRRLIRKYPRSASHIVQMILTRLGRVTFQAAHSYLGLTNQLVETEIKLNENTTFELPSYYIKSDIKLKPTLNGRSRHVILDSKNQFNPGDLLSNVPLSRKEFPYRIVSSPTREEIRMRTFSAEEETEETSLRIALIENIFKILGISRENLKPPLNKTSSSTSILSDNNYSPTKNFLSFSTTPTPLTLSMVKRFNQKNNFNSHNFSTLNGNTLSSIYDEEENSDHPISYDYDNAKKEFADDIEIIFFKEDSTIINQNSQSNGLYYLIDGFLDVSYKDNSNGSDYFLYTIKPGGIGGYLSSVVGYKSFVTMKAKTDVYLGYLSKNSIEKLCEKYFMIYLSLARKLCETIQQQNPLILLMDFAVEWIQTPSNHNLYIQNEEADSIHIVLNGRFRSYVQTEDGETKEVDEYGQGSSLGEVEVLTAAKRPSTLVAVRDSETASIPRTLFEYLALKDPSITIKISRLVAERVLKKSNDISYSSFFVNSKYEKTNFYNYKTLTILPITNGLPVAEFGEKLANAFKSIEKTVMVLDQTATLNHLGRHAFDRLSKLKQSGYFEDIEERYQIVLYIANTPVNSSWTKTCISQGDCILLLADALSYPDIGDYERLLLKMRTSARIELILLHPHRYVPPGLTNKWLKPRLWVSSHHHIQLDFIHSGDSKGFMVDESSLESYGSILMNSLIVANLRSKVQTIRNDIFLKYSKLRSIPFYQSSQSYKNDFLRLARILSGQAVGLVLGGGGARGIAHVGVIKALEDNGIPIDIIGGTSIGSFVGGLYSRDYEFLSIFAKTKKFSGRMSSIWRMITDLTYPITSYTTGHEFNRGIWKAFGQSRIEDFWLQYFCNSTNITNSEMEIHSSGYSWRYIRASMSLAGMVPPLIDNGCMLLDGGYVDNLPVMEMKNHGASIILAVDVGSIDDRTPMSYGDSLSGTWAFFNRFNPFSKQPNVPNMAEIQMRLAYVASVNALERAKRTPGVIYLRPPIDDFGTLEFGNFDKIYQVGMDYTVSKLKELQDHGKFPKIPGATGKHVKNERPINQRRNSI</sequence>
<keyword evidence="9 13" id="KW-0442">Lipid degradation</keyword>
<feature type="region of interest" description="Disordered" evidence="15">
    <location>
        <begin position="1319"/>
        <end position="1341"/>
    </location>
</feature>
<gene>
    <name evidence="18" type="ORF">ASCRUDRAFT_80349</name>
</gene>
<comment type="function">
    <text evidence="14">Intracellular phospholipase B that catalyzes the double deacylation of phosphatidylcholine (PC) to glycerophosphocholine (GroPCho). Plays an important role in membrane lipid homeostasis.</text>
</comment>
<dbReference type="InterPro" id="IPR001423">
    <property type="entry name" value="LysoPLipase_patatin_CS"/>
</dbReference>
<evidence type="ECO:0000256" key="2">
    <source>
        <dbReference type="ARBA" id="ARBA00006636"/>
    </source>
</evidence>
<evidence type="ECO:0000256" key="12">
    <source>
        <dbReference type="ARBA" id="ARBA00023136"/>
    </source>
</evidence>
<dbReference type="InterPro" id="IPR018490">
    <property type="entry name" value="cNMP-bd_dom_sf"/>
</dbReference>
<evidence type="ECO:0000313" key="19">
    <source>
        <dbReference type="Proteomes" id="UP000095038"/>
    </source>
</evidence>
<protein>
    <recommendedName>
        <fullName evidence="4 14">Lysophospholipase NTE1</fullName>
        <ecNumber evidence="3 14">3.1.1.5</ecNumber>
    </recommendedName>
    <alternativeName>
        <fullName evidence="14">Intracellular phospholipase B</fullName>
    </alternativeName>
</protein>
<evidence type="ECO:0000256" key="1">
    <source>
        <dbReference type="ARBA" id="ARBA00004586"/>
    </source>
</evidence>
<dbReference type="Proteomes" id="UP000095038">
    <property type="component" value="Unassembled WGS sequence"/>
</dbReference>
<keyword evidence="5 14" id="KW-0812">Transmembrane</keyword>
<feature type="region of interest" description="Disordered" evidence="15">
    <location>
        <begin position="164"/>
        <end position="208"/>
    </location>
</feature>
<dbReference type="PANTHER" id="PTHR14226">
    <property type="entry name" value="NEUROPATHY TARGET ESTERASE/SWISS CHEESE D.MELANOGASTER"/>
    <property type="match status" value="1"/>
</dbReference>
<evidence type="ECO:0000256" key="14">
    <source>
        <dbReference type="RuleBase" id="RU362043"/>
    </source>
</evidence>
<dbReference type="InterPro" id="IPR002641">
    <property type="entry name" value="PNPLA_dom"/>
</dbReference>
<evidence type="ECO:0000256" key="8">
    <source>
        <dbReference type="ARBA" id="ARBA00022824"/>
    </source>
</evidence>
<feature type="short sequence motif" description="GXSXG" evidence="13">
    <location>
        <begin position="1068"/>
        <end position="1072"/>
    </location>
</feature>
<keyword evidence="8 14" id="KW-0256">Endoplasmic reticulum</keyword>
<accession>A0A1D2VK99</accession>
<evidence type="ECO:0000256" key="5">
    <source>
        <dbReference type="ARBA" id="ARBA00022692"/>
    </source>
</evidence>
<feature type="domain" description="Cyclic nucleotide-binding" evidence="16">
    <location>
        <begin position="543"/>
        <end position="635"/>
    </location>
</feature>
<dbReference type="Gene3D" id="2.60.120.10">
    <property type="entry name" value="Jelly Rolls"/>
    <property type="match status" value="3"/>
</dbReference>
<dbReference type="RefSeq" id="XP_020048330.1">
    <property type="nucleotide sequence ID" value="XM_020194484.1"/>
</dbReference>
<dbReference type="InterPro" id="IPR050301">
    <property type="entry name" value="NTE"/>
</dbReference>
<keyword evidence="19" id="KW-1185">Reference proteome</keyword>
<evidence type="ECO:0000256" key="9">
    <source>
        <dbReference type="ARBA" id="ARBA00022963"/>
    </source>
</evidence>
<dbReference type="Pfam" id="PF24179">
    <property type="entry name" value="NTE_Ploop"/>
    <property type="match status" value="1"/>
</dbReference>
<evidence type="ECO:0000259" key="16">
    <source>
        <dbReference type="PROSITE" id="PS50042"/>
    </source>
</evidence>
<evidence type="ECO:0000256" key="3">
    <source>
        <dbReference type="ARBA" id="ARBA00013274"/>
    </source>
</evidence>
<evidence type="ECO:0000256" key="11">
    <source>
        <dbReference type="ARBA" id="ARBA00023098"/>
    </source>
</evidence>
<evidence type="ECO:0000256" key="4">
    <source>
        <dbReference type="ARBA" id="ARBA00018317"/>
    </source>
</evidence>
<dbReference type="SUPFAM" id="SSF52151">
    <property type="entry name" value="FabD/lysophospholipase-like"/>
    <property type="match status" value="1"/>
</dbReference>
<dbReference type="EC" id="3.1.1.5" evidence="3 14"/>
<dbReference type="PROSITE" id="PS51635">
    <property type="entry name" value="PNPLA"/>
    <property type="match status" value="1"/>
</dbReference>
<dbReference type="InParanoid" id="A0A1D2VK99"/>
<dbReference type="SMART" id="SM00100">
    <property type="entry name" value="cNMP"/>
    <property type="match status" value="1"/>
</dbReference>
<dbReference type="GeneID" id="30968120"/>
<dbReference type="FunFam" id="3.40.1090.10:FF:000013">
    <property type="entry name" value="Lysophospholipase NTE1"/>
    <property type="match status" value="1"/>
</dbReference>